<feature type="compositionally biased region" description="Polar residues" evidence="2">
    <location>
        <begin position="7"/>
        <end position="21"/>
    </location>
</feature>
<dbReference type="GO" id="GO:0006915">
    <property type="term" value="P:apoptotic process"/>
    <property type="evidence" value="ECO:0007669"/>
    <property type="project" value="UniProtKB-KW"/>
</dbReference>
<evidence type="ECO:0000256" key="2">
    <source>
        <dbReference type="SAM" id="MobiDB-lite"/>
    </source>
</evidence>
<dbReference type="AlphaFoldDB" id="A0A8T2N7P5"/>
<dbReference type="OrthoDB" id="9836802at2759"/>
<protein>
    <submittedName>
        <fullName evidence="3">Uncharacterized protein</fullName>
    </submittedName>
</protein>
<dbReference type="Proteomes" id="UP000824540">
    <property type="component" value="Unassembled WGS sequence"/>
</dbReference>
<proteinExistence type="predicted"/>
<organism evidence="3 4">
    <name type="scientific">Albula glossodonta</name>
    <name type="common">roundjaw bonefish</name>
    <dbReference type="NCBI Taxonomy" id="121402"/>
    <lineage>
        <taxon>Eukaryota</taxon>
        <taxon>Metazoa</taxon>
        <taxon>Chordata</taxon>
        <taxon>Craniata</taxon>
        <taxon>Vertebrata</taxon>
        <taxon>Euteleostomi</taxon>
        <taxon>Actinopterygii</taxon>
        <taxon>Neopterygii</taxon>
        <taxon>Teleostei</taxon>
        <taxon>Albuliformes</taxon>
        <taxon>Albulidae</taxon>
        <taxon>Albula</taxon>
    </lineage>
</organism>
<evidence type="ECO:0000313" key="4">
    <source>
        <dbReference type="Proteomes" id="UP000824540"/>
    </source>
</evidence>
<gene>
    <name evidence="3" type="ORF">JZ751_003435</name>
</gene>
<evidence type="ECO:0000313" key="3">
    <source>
        <dbReference type="EMBL" id="KAG9335956.1"/>
    </source>
</evidence>
<evidence type="ECO:0000256" key="1">
    <source>
        <dbReference type="ARBA" id="ARBA00022703"/>
    </source>
</evidence>
<dbReference type="PANTHER" id="PTHR14965:SF9">
    <property type="entry name" value="APOPTOSIS FACILITATOR BCL-2-LIKE PROTEIN 14"/>
    <property type="match status" value="1"/>
</dbReference>
<sequence length="354" mass="39064">EPKLMMQSAQQPNMQTAQPNMQKLQQEVHGPLLLSLGRRDTKRLLEVYVKRSLSLSDKSLPRNIASKWVKQANSQGAARSASDGSTYLQSGRGLPVRKLSTIEPSPTDVPADLPLMAAPVQEPPGEGAQGSLPSTRSRKPALGKRSFLKLSFSSRGSDRNRPQRMPSFRILPAEGQPEAIVCVEPISTYYEKVSEELEKIVKEVKDSPTDENVDFAEAIQTRASMVAIEDEETIEKIINLLKQQGDAIDMEIKDSISISSFFQSLSYSSFQQLADRYVEEEVPSKLPEDTPAPELVKFAFTLDFTAKVAGLSNQAVSRIMGFGNQYLQDRFTQMSKAHVQGSQAEAVQSFAGPD</sequence>
<dbReference type="GO" id="GO:2001236">
    <property type="term" value="P:regulation of extrinsic apoptotic signaling pathway"/>
    <property type="evidence" value="ECO:0007669"/>
    <property type="project" value="TreeGrafter"/>
</dbReference>
<keyword evidence="4" id="KW-1185">Reference proteome</keyword>
<feature type="region of interest" description="Disordered" evidence="2">
    <location>
        <begin position="1"/>
        <end position="21"/>
    </location>
</feature>
<comment type="caution">
    <text evidence="3">The sequence shown here is derived from an EMBL/GenBank/DDBJ whole genome shotgun (WGS) entry which is preliminary data.</text>
</comment>
<dbReference type="PANTHER" id="PTHR14965">
    <property type="entry name" value="SI:CH73-248E21.1"/>
    <property type="match status" value="1"/>
</dbReference>
<feature type="region of interest" description="Disordered" evidence="2">
    <location>
        <begin position="97"/>
        <end position="142"/>
    </location>
</feature>
<reference evidence="3" key="1">
    <citation type="thesis" date="2021" institute="BYU ScholarsArchive" country="Provo, UT, USA">
        <title>Applications of and Algorithms for Genome Assembly and Genomic Analyses with an Emphasis on Marine Teleosts.</title>
        <authorList>
            <person name="Pickett B.D."/>
        </authorList>
    </citation>
    <scope>NUCLEOTIDE SEQUENCE</scope>
    <source>
        <strain evidence="3">HI-2016</strain>
    </source>
</reference>
<keyword evidence="1" id="KW-0053">Apoptosis</keyword>
<accession>A0A8T2N7P5</accession>
<dbReference type="EMBL" id="JAFBMS010000105">
    <property type="protein sequence ID" value="KAG9335956.1"/>
    <property type="molecule type" value="Genomic_DNA"/>
</dbReference>
<feature type="non-terminal residue" evidence="3">
    <location>
        <position position="354"/>
    </location>
</feature>
<name>A0A8T2N7P5_9TELE</name>